<accession>A0A2S4PVU4</accession>
<feature type="transmembrane region" description="Helical" evidence="7">
    <location>
        <begin position="594"/>
        <end position="615"/>
    </location>
</feature>
<proteinExistence type="inferred from homology"/>
<evidence type="ECO:0000256" key="1">
    <source>
        <dbReference type="ARBA" id="ARBA00004141"/>
    </source>
</evidence>
<evidence type="ECO:0000313" key="11">
    <source>
        <dbReference type="Proteomes" id="UP000237438"/>
    </source>
</evidence>
<feature type="compositionally biased region" description="Low complexity" evidence="6">
    <location>
        <begin position="736"/>
        <end position="747"/>
    </location>
</feature>
<keyword evidence="11" id="KW-1185">Reference proteome</keyword>
<comment type="similarity">
    <text evidence="2">Belongs to the SYG1 (TC 2.A.94) family.</text>
</comment>
<feature type="transmembrane region" description="Helical" evidence="7">
    <location>
        <begin position="517"/>
        <end position="537"/>
    </location>
</feature>
<dbReference type="PANTHER" id="PTHR10783:SF103">
    <property type="entry name" value="SOLUTE CARRIER FAMILY 53 MEMBER 1"/>
    <property type="match status" value="1"/>
</dbReference>
<protein>
    <recommendedName>
        <fullName evidence="12">EXS domain-containing protein</fullName>
    </recommendedName>
</protein>
<feature type="transmembrane region" description="Helical" evidence="7">
    <location>
        <begin position="549"/>
        <end position="574"/>
    </location>
</feature>
<evidence type="ECO:0000256" key="3">
    <source>
        <dbReference type="ARBA" id="ARBA00022692"/>
    </source>
</evidence>
<dbReference type="PANTHER" id="PTHR10783">
    <property type="entry name" value="XENOTROPIC AND POLYTROPIC RETROVIRUS RECEPTOR 1-RELATED"/>
    <property type="match status" value="1"/>
</dbReference>
<evidence type="ECO:0008006" key="12">
    <source>
        <dbReference type="Google" id="ProtNLM"/>
    </source>
</evidence>
<feature type="region of interest" description="Disordered" evidence="6">
    <location>
        <begin position="732"/>
        <end position="760"/>
    </location>
</feature>
<dbReference type="AlphaFoldDB" id="A0A2S4PVU4"/>
<reference evidence="10 11" key="1">
    <citation type="submission" date="2017-10" db="EMBL/GenBank/DDBJ databases">
        <title>Development of genomic resources for the powdery mildew, Erysiphe pulchra.</title>
        <authorList>
            <person name="Wadl P.A."/>
            <person name="Mack B.M."/>
            <person name="Moore G."/>
            <person name="Beltz S.B."/>
        </authorList>
    </citation>
    <scope>NUCLEOTIDE SEQUENCE [LARGE SCALE GENOMIC DNA]</scope>
    <source>
        <strain evidence="10">Cflorida</strain>
    </source>
</reference>
<dbReference type="GO" id="GO:0005794">
    <property type="term" value="C:Golgi apparatus"/>
    <property type="evidence" value="ECO:0007669"/>
    <property type="project" value="TreeGrafter"/>
</dbReference>
<feature type="compositionally biased region" description="Polar residues" evidence="6">
    <location>
        <begin position="41"/>
        <end position="52"/>
    </location>
</feature>
<keyword evidence="5 7" id="KW-0472">Membrane</keyword>
<dbReference type="Pfam" id="PF03124">
    <property type="entry name" value="EXS"/>
    <property type="match status" value="1"/>
</dbReference>
<dbReference type="Pfam" id="PF03105">
    <property type="entry name" value="SPX"/>
    <property type="match status" value="1"/>
</dbReference>
<dbReference type="OrthoDB" id="9970435at2759"/>
<feature type="domain" description="EXS" evidence="8">
    <location>
        <begin position="483"/>
        <end position="677"/>
    </location>
</feature>
<keyword evidence="4 7" id="KW-1133">Transmembrane helix</keyword>
<dbReference type="GO" id="GO:0016036">
    <property type="term" value="P:cellular response to phosphate starvation"/>
    <property type="evidence" value="ECO:0007669"/>
    <property type="project" value="TreeGrafter"/>
</dbReference>
<dbReference type="STRING" id="225359.A0A2S4PVU4"/>
<dbReference type="GO" id="GO:0000822">
    <property type="term" value="F:inositol hexakisphosphate binding"/>
    <property type="evidence" value="ECO:0007669"/>
    <property type="project" value="TreeGrafter"/>
</dbReference>
<dbReference type="GO" id="GO:0006817">
    <property type="term" value="P:phosphate ion transport"/>
    <property type="evidence" value="ECO:0007669"/>
    <property type="project" value="TreeGrafter"/>
</dbReference>
<gene>
    <name evidence="10" type="ORF">EPUL_003106</name>
</gene>
<dbReference type="PROSITE" id="PS51380">
    <property type="entry name" value="EXS"/>
    <property type="match status" value="1"/>
</dbReference>
<feature type="compositionally biased region" description="Acidic residues" evidence="6">
    <location>
        <begin position="748"/>
        <end position="757"/>
    </location>
</feature>
<keyword evidence="3 7" id="KW-0812">Transmembrane</keyword>
<feature type="region of interest" description="Disordered" evidence="6">
    <location>
        <begin position="41"/>
        <end position="60"/>
    </location>
</feature>
<evidence type="ECO:0000256" key="2">
    <source>
        <dbReference type="ARBA" id="ARBA00009665"/>
    </source>
</evidence>
<dbReference type="PROSITE" id="PS51382">
    <property type="entry name" value="SPX"/>
    <property type="match status" value="1"/>
</dbReference>
<evidence type="ECO:0000259" key="8">
    <source>
        <dbReference type="PROSITE" id="PS51380"/>
    </source>
</evidence>
<comment type="subcellular location">
    <subcellularLocation>
        <location evidence="1">Membrane</location>
        <topology evidence="1">Multi-pass membrane protein</topology>
    </subcellularLocation>
</comment>
<evidence type="ECO:0000256" key="5">
    <source>
        <dbReference type="ARBA" id="ARBA00023136"/>
    </source>
</evidence>
<evidence type="ECO:0000256" key="6">
    <source>
        <dbReference type="SAM" id="MobiDB-lite"/>
    </source>
</evidence>
<comment type="caution">
    <text evidence="10">The sequence shown here is derived from an EMBL/GenBank/DDBJ whole genome shotgun (WGS) entry which is preliminary data.</text>
</comment>
<organism evidence="10 11">
    <name type="scientific">Erysiphe pulchra</name>
    <dbReference type="NCBI Taxonomy" id="225359"/>
    <lineage>
        <taxon>Eukaryota</taxon>
        <taxon>Fungi</taxon>
        <taxon>Dikarya</taxon>
        <taxon>Ascomycota</taxon>
        <taxon>Pezizomycotina</taxon>
        <taxon>Leotiomycetes</taxon>
        <taxon>Erysiphales</taxon>
        <taxon>Erysiphaceae</taxon>
        <taxon>Erysiphe</taxon>
    </lineage>
</organism>
<dbReference type="CDD" id="cd14475">
    <property type="entry name" value="SPX_SYG1_like"/>
    <property type="match status" value="1"/>
</dbReference>
<dbReference type="GO" id="GO:0005886">
    <property type="term" value="C:plasma membrane"/>
    <property type="evidence" value="ECO:0007669"/>
    <property type="project" value="TreeGrafter"/>
</dbReference>
<dbReference type="Proteomes" id="UP000237438">
    <property type="component" value="Unassembled WGS sequence"/>
</dbReference>
<evidence type="ECO:0000256" key="7">
    <source>
        <dbReference type="SAM" id="Phobius"/>
    </source>
</evidence>
<sequence>MSFGHNLDRDLVPEWRIKYVDYKEGKRHIKAISRAFNRVTASSRNNGGSSPIPTRENSRIGPLHSFSNRRMQHSMFQSFEAHQGAGRLNTLNQSRISIATSPAAIDKKEKAPETSIDTKLASNFAKISTDDAVNRDRQLNDPISRDFANPHRKPSIFSQSIVESTHVTSPTGDPDDYFNHHYRMPESPKSFLSNVFSGGGRLSPAESHQTNLDIGATDILRQRQNKFFKWNNEELEKVETFYKSKEEEADKLLTLLREQLYEMRTRRIEELAEVEQINAFRRETEATVDFNARCEALKESNLSYSQKKLKGIFNPLQKSYLKLRQKFTSSHVGSNSKALQDMKPSVAARLQRKATMVGGIKDGNESFRKSHYEDNVPYRKAKKKLKLALLECYRGMEMLKSYAVINQMAFNKINRKYARVVGSSPHVRHLTERVNRSWFIRSNVLDSHIHEAIDLYARYFENGQHKIAFGKLRGSFASRADVSGNAFRNVLLGFFTALPAVWRALQCLRRYYDTRDMFPHLVNCGKYIATILFYTTLSRYRINRTNIQMIIFLVTAAITSVYVSLWDVLMDWSLLQPNAKVRFLRDVRGYRYTWWYYAAMILNPAFRFDWILYLTNIHLLGHSTKVTFLVAIAEVTRRGIWAIFRVENEHCSNVAHFKASRAPQLPYTSVTETSEEVVEKEDPVKGQGNDNPTIHVLESQRSLGSNFIRRPLTRILADAHLADFEKRRVRTDAKDSGNNTNDNNFESDSSDDDEEIEPNNQVVFDVAALLKERRRIARETMREEDVSPRFAKPGL</sequence>
<dbReference type="InterPro" id="IPR004342">
    <property type="entry name" value="EXS_C"/>
</dbReference>
<feature type="domain" description="SPX" evidence="9">
    <location>
        <begin position="1"/>
        <end position="431"/>
    </location>
</feature>
<name>A0A2S4PVU4_9PEZI</name>
<evidence type="ECO:0000313" key="10">
    <source>
        <dbReference type="EMBL" id="POS86163.1"/>
    </source>
</evidence>
<dbReference type="InterPro" id="IPR004331">
    <property type="entry name" value="SPX_dom"/>
</dbReference>
<evidence type="ECO:0000256" key="4">
    <source>
        <dbReference type="ARBA" id="ARBA00022989"/>
    </source>
</evidence>
<dbReference type="EMBL" id="PEDP01000394">
    <property type="protein sequence ID" value="POS86163.1"/>
    <property type="molecule type" value="Genomic_DNA"/>
</dbReference>
<evidence type="ECO:0000259" key="9">
    <source>
        <dbReference type="PROSITE" id="PS51382"/>
    </source>
</evidence>